<dbReference type="AlphaFoldDB" id="A0A501WFT0"/>
<dbReference type="InterPro" id="IPR004358">
    <property type="entry name" value="Sig_transdc_His_kin-like_C"/>
</dbReference>
<organism evidence="6 7">
    <name type="scientific">Amaricoccus solimangrovi</name>
    <dbReference type="NCBI Taxonomy" id="2589815"/>
    <lineage>
        <taxon>Bacteria</taxon>
        <taxon>Pseudomonadati</taxon>
        <taxon>Pseudomonadota</taxon>
        <taxon>Alphaproteobacteria</taxon>
        <taxon>Rhodobacterales</taxon>
        <taxon>Paracoccaceae</taxon>
        <taxon>Amaricoccus</taxon>
    </lineage>
</organism>
<dbReference type="SUPFAM" id="SSF47384">
    <property type="entry name" value="Homodimeric domain of signal transducing histidine kinase"/>
    <property type="match status" value="1"/>
</dbReference>
<proteinExistence type="predicted"/>
<reference evidence="6 7" key="1">
    <citation type="submission" date="2019-06" db="EMBL/GenBank/DDBJ databases">
        <title>A novel bacterium of genus Amaricoccus, isolated from marine sediment.</title>
        <authorList>
            <person name="Huang H."/>
            <person name="Mo K."/>
            <person name="Hu Y."/>
        </authorList>
    </citation>
    <scope>NUCLEOTIDE SEQUENCE [LARGE SCALE GENOMIC DNA]</scope>
    <source>
        <strain evidence="6 7">HB172011</strain>
    </source>
</reference>
<dbReference type="OrthoDB" id="9795133at2"/>
<dbReference type="PANTHER" id="PTHR43065">
    <property type="entry name" value="SENSOR HISTIDINE KINASE"/>
    <property type="match status" value="1"/>
</dbReference>
<dbReference type="EMBL" id="VFRP01000037">
    <property type="protein sequence ID" value="TPE46944.1"/>
    <property type="molecule type" value="Genomic_DNA"/>
</dbReference>
<dbReference type="Pfam" id="PF02518">
    <property type="entry name" value="HATPase_c"/>
    <property type="match status" value="1"/>
</dbReference>
<dbReference type="EC" id="2.7.13.3" evidence="2"/>
<dbReference type="RefSeq" id="WP_140456078.1">
    <property type="nucleotide sequence ID" value="NZ_VFRP01000037.1"/>
</dbReference>
<evidence type="ECO:0000259" key="5">
    <source>
        <dbReference type="PROSITE" id="PS50109"/>
    </source>
</evidence>
<dbReference type="PANTHER" id="PTHR43065:SF42">
    <property type="entry name" value="TWO-COMPONENT SENSOR PPRA"/>
    <property type="match status" value="1"/>
</dbReference>
<evidence type="ECO:0000256" key="3">
    <source>
        <dbReference type="ARBA" id="ARBA00022553"/>
    </source>
</evidence>
<keyword evidence="7" id="KW-1185">Reference proteome</keyword>
<name>A0A501WFT0_9RHOB</name>
<dbReference type="InterPro" id="IPR003594">
    <property type="entry name" value="HATPase_dom"/>
</dbReference>
<dbReference type="PRINTS" id="PR00344">
    <property type="entry name" value="BCTRLSENSOR"/>
</dbReference>
<dbReference type="PROSITE" id="PS50109">
    <property type="entry name" value="HIS_KIN"/>
    <property type="match status" value="1"/>
</dbReference>
<dbReference type="InterPro" id="IPR003661">
    <property type="entry name" value="HisK_dim/P_dom"/>
</dbReference>
<evidence type="ECO:0000256" key="2">
    <source>
        <dbReference type="ARBA" id="ARBA00012438"/>
    </source>
</evidence>
<feature type="region of interest" description="Disordered" evidence="4">
    <location>
        <begin position="1"/>
        <end position="24"/>
    </location>
</feature>
<dbReference type="InterPro" id="IPR005467">
    <property type="entry name" value="His_kinase_dom"/>
</dbReference>
<dbReference type="Proteomes" id="UP000319255">
    <property type="component" value="Unassembled WGS sequence"/>
</dbReference>
<dbReference type="SMART" id="SM00388">
    <property type="entry name" value="HisKA"/>
    <property type="match status" value="1"/>
</dbReference>
<accession>A0A501WFT0</accession>
<dbReference type="Gene3D" id="3.40.50.2300">
    <property type="match status" value="2"/>
</dbReference>
<keyword evidence="6" id="KW-0418">Kinase</keyword>
<evidence type="ECO:0000256" key="1">
    <source>
        <dbReference type="ARBA" id="ARBA00000085"/>
    </source>
</evidence>
<evidence type="ECO:0000313" key="7">
    <source>
        <dbReference type="Proteomes" id="UP000319255"/>
    </source>
</evidence>
<protein>
    <recommendedName>
        <fullName evidence="2">histidine kinase</fullName>
        <ecNumber evidence="2">2.7.13.3</ecNumber>
    </recommendedName>
</protein>
<dbReference type="InterPro" id="IPR006311">
    <property type="entry name" value="TAT_signal"/>
</dbReference>
<dbReference type="InterPro" id="IPR036097">
    <property type="entry name" value="HisK_dim/P_sf"/>
</dbReference>
<dbReference type="InterPro" id="IPR036890">
    <property type="entry name" value="HATPase_C_sf"/>
</dbReference>
<keyword evidence="6" id="KW-0808">Transferase</keyword>
<comment type="catalytic activity">
    <reaction evidence="1">
        <text>ATP + protein L-histidine = ADP + protein N-phospho-L-histidine.</text>
        <dbReference type="EC" id="2.7.13.3"/>
    </reaction>
</comment>
<dbReference type="GO" id="GO:0000155">
    <property type="term" value="F:phosphorelay sensor kinase activity"/>
    <property type="evidence" value="ECO:0007669"/>
    <property type="project" value="InterPro"/>
</dbReference>
<comment type="caution">
    <text evidence="6">The sequence shown here is derived from an EMBL/GenBank/DDBJ whole genome shotgun (WGS) entry which is preliminary data.</text>
</comment>
<feature type="domain" description="Histidine kinase" evidence="5">
    <location>
        <begin position="424"/>
        <end position="648"/>
    </location>
</feature>
<dbReference type="PROSITE" id="PS51318">
    <property type="entry name" value="TAT"/>
    <property type="match status" value="1"/>
</dbReference>
<keyword evidence="3" id="KW-0597">Phosphoprotein</keyword>
<evidence type="ECO:0000313" key="6">
    <source>
        <dbReference type="EMBL" id="TPE46944.1"/>
    </source>
</evidence>
<dbReference type="CDD" id="cd00082">
    <property type="entry name" value="HisKA"/>
    <property type="match status" value="1"/>
</dbReference>
<sequence>MVSGRRLDSPAPRPGPGRRPRGIAPTRRRLLLGLGGLAAVAAAVSVAAPRARASGAPSRRFLLIYSAHSTLAANMEASRGVAAVLDRGLGADYEIYAEYRDDQRFPGAGADGAFAGELARKYRGERFDAVLAFGAWALRYAAGNRDTIGPATPVVFGGVGPEDLAALDPPPGIHGVAAEYSVPGTLALARALQPGADRVVVLSGSGEFDRSWEGRARASLAGVTDIPVTYVSGLTMEGFAEVAAGLDDRAILIILTIYRDAAGARFTPANAAEIIAARSAAPAYGVYDTYIGRGVVGGEVQRFRDVGAAMAEQALRLVRGEPAPRLAPTPSRPVVDWRALRRFGLAEAALPPGTMLEFYDPPFWDRYRTQVLVAGAIILAQSLTIAGLVLQDRRRRAAERETASHRAELAHMSRVAQLGELSGAMAHELNQPLTAILANAEAGAQLVARGAGESPVDLAEIAEIFADIAEDDRRAAEMIVALRQLMAKGETEFEPLELNTVVADTLRLSRSELLVREVAVETMLARGELPVRANRIQLRQVLLNLMLNAADAMADLPAPRRVITIATRARADGWRELSVRDRGPGLAAEVAADPFRPFATTKTHGLGLGLSICQTIAEAHGGTLRFEDPGAGGGTGGGARAVLALPAP</sequence>
<dbReference type="SMART" id="SM00387">
    <property type="entry name" value="HATPase_c"/>
    <property type="match status" value="1"/>
</dbReference>
<evidence type="ECO:0000256" key="4">
    <source>
        <dbReference type="SAM" id="MobiDB-lite"/>
    </source>
</evidence>
<dbReference type="Gene3D" id="3.30.565.10">
    <property type="entry name" value="Histidine kinase-like ATPase, C-terminal domain"/>
    <property type="match status" value="1"/>
</dbReference>
<dbReference type="SUPFAM" id="SSF55874">
    <property type="entry name" value="ATPase domain of HSP90 chaperone/DNA topoisomerase II/histidine kinase"/>
    <property type="match status" value="1"/>
</dbReference>
<dbReference type="Gene3D" id="1.10.287.130">
    <property type="match status" value="1"/>
</dbReference>
<gene>
    <name evidence="6" type="ORF">FJM51_20955</name>
</gene>